<evidence type="ECO:0000256" key="17">
    <source>
        <dbReference type="RuleBase" id="RU004460"/>
    </source>
</evidence>
<keyword evidence="8" id="KW-0540">Nuclease</keyword>
<comment type="subunit">
    <text evidence="2 17">Single-chain monomer with multiple functions.</text>
</comment>
<dbReference type="SUPFAM" id="SSF88723">
    <property type="entry name" value="PIN domain-like"/>
    <property type="match status" value="1"/>
</dbReference>
<keyword evidence="7 17" id="KW-0235">DNA replication</keyword>
<dbReference type="InterPro" id="IPR020045">
    <property type="entry name" value="DNA_polI_H3TH"/>
</dbReference>
<dbReference type="GO" id="GO:0008408">
    <property type="term" value="F:3'-5' exonuclease activity"/>
    <property type="evidence" value="ECO:0007669"/>
    <property type="project" value="InterPro"/>
</dbReference>
<feature type="domain" description="5'-3' exonuclease" evidence="19">
    <location>
        <begin position="2"/>
        <end position="260"/>
    </location>
</feature>
<dbReference type="InterPro" id="IPR002562">
    <property type="entry name" value="3'-5'_exonuclease_dom"/>
</dbReference>
<dbReference type="SMART" id="SM00482">
    <property type="entry name" value="POLAc"/>
    <property type="match status" value="1"/>
</dbReference>
<protein>
    <recommendedName>
        <fullName evidence="4 16">DNA polymerase I</fullName>
        <ecNumber evidence="3 16">2.7.7.7</ecNumber>
    </recommendedName>
</protein>
<dbReference type="SUPFAM" id="SSF47807">
    <property type="entry name" value="5' to 3' exonuclease, C-terminal subdomain"/>
    <property type="match status" value="1"/>
</dbReference>
<dbReference type="InterPro" id="IPR002298">
    <property type="entry name" value="DNA_polymerase_A"/>
</dbReference>
<dbReference type="FunFam" id="3.40.50.1010:FF:000001">
    <property type="entry name" value="DNA polymerase I"/>
    <property type="match status" value="1"/>
</dbReference>
<dbReference type="PRINTS" id="PR00868">
    <property type="entry name" value="DNAPOLI"/>
</dbReference>
<comment type="catalytic activity">
    <reaction evidence="15 17">
        <text>DNA(n) + a 2'-deoxyribonucleoside 5'-triphosphate = DNA(n+1) + diphosphate</text>
        <dbReference type="Rhea" id="RHEA:22508"/>
        <dbReference type="Rhea" id="RHEA-COMP:17339"/>
        <dbReference type="Rhea" id="RHEA-COMP:17340"/>
        <dbReference type="ChEBI" id="CHEBI:33019"/>
        <dbReference type="ChEBI" id="CHEBI:61560"/>
        <dbReference type="ChEBI" id="CHEBI:173112"/>
        <dbReference type="EC" id="2.7.7.7"/>
    </reaction>
</comment>
<dbReference type="GO" id="GO:0006302">
    <property type="term" value="P:double-strand break repair"/>
    <property type="evidence" value="ECO:0007669"/>
    <property type="project" value="TreeGrafter"/>
</dbReference>
<dbReference type="GO" id="GO:0003887">
    <property type="term" value="F:DNA-directed DNA polymerase activity"/>
    <property type="evidence" value="ECO:0007669"/>
    <property type="project" value="UniProtKB-UniRule"/>
</dbReference>
<dbReference type="Pfam" id="PF02739">
    <property type="entry name" value="5_3_exonuc_N"/>
    <property type="match status" value="1"/>
</dbReference>
<keyword evidence="14 17" id="KW-0234">DNA repair</keyword>
<dbReference type="SMART" id="SM00474">
    <property type="entry name" value="35EXOc"/>
    <property type="match status" value="1"/>
</dbReference>
<dbReference type="Pfam" id="PF01367">
    <property type="entry name" value="5_3_exonuc"/>
    <property type="match status" value="1"/>
</dbReference>
<keyword evidence="9 17" id="KW-0227">DNA damage</keyword>
<dbReference type="CDD" id="cd08637">
    <property type="entry name" value="DNA_pol_A_pol_I_C"/>
    <property type="match status" value="1"/>
</dbReference>
<dbReference type="PROSITE" id="PS00447">
    <property type="entry name" value="DNA_POLYMERASE_A"/>
    <property type="match status" value="1"/>
</dbReference>
<evidence type="ECO:0000256" key="9">
    <source>
        <dbReference type="ARBA" id="ARBA00022763"/>
    </source>
</evidence>
<dbReference type="NCBIfam" id="NF004397">
    <property type="entry name" value="PRK05755.1"/>
    <property type="match status" value="1"/>
</dbReference>
<dbReference type="PANTHER" id="PTHR10133:SF27">
    <property type="entry name" value="DNA POLYMERASE NU"/>
    <property type="match status" value="1"/>
</dbReference>
<feature type="domain" description="3'-5' exonuclease" evidence="18">
    <location>
        <begin position="308"/>
        <end position="480"/>
    </location>
</feature>
<dbReference type="Gene3D" id="3.30.420.10">
    <property type="entry name" value="Ribonuclease H-like superfamily/Ribonuclease H"/>
    <property type="match status" value="1"/>
</dbReference>
<evidence type="ECO:0000256" key="14">
    <source>
        <dbReference type="ARBA" id="ARBA00023204"/>
    </source>
</evidence>
<evidence type="ECO:0000259" key="19">
    <source>
        <dbReference type="SMART" id="SM00475"/>
    </source>
</evidence>
<keyword evidence="5 17" id="KW-0808">Transferase</keyword>
<evidence type="ECO:0000256" key="2">
    <source>
        <dbReference type="ARBA" id="ARBA00011541"/>
    </source>
</evidence>
<dbReference type="GO" id="GO:0006261">
    <property type="term" value="P:DNA-templated DNA replication"/>
    <property type="evidence" value="ECO:0007669"/>
    <property type="project" value="UniProtKB-UniRule"/>
</dbReference>
<keyword evidence="12 17" id="KW-0239">DNA-directed DNA polymerase</keyword>
<dbReference type="CDD" id="cd09898">
    <property type="entry name" value="H3TH_53EXO"/>
    <property type="match status" value="1"/>
</dbReference>
<dbReference type="CDD" id="cd09859">
    <property type="entry name" value="PIN_53EXO"/>
    <property type="match status" value="1"/>
</dbReference>
<dbReference type="Pfam" id="PF22619">
    <property type="entry name" value="DNA_polI_exo1"/>
    <property type="match status" value="1"/>
</dbReference>
<dbReference type="EMBL" id="CP068595">
    <property type="protein sequence ID" value="QQZ59098.1"/>
    <property type="molecule type" value="Genomic_DNA"/>
</dbReference>
<dbReference type="Pfam" id="PF00476">
    <property type="entry name" value="DNA_pol_A"/>
    <property type="match status" value="1"/>
</dbReference>
<dbReference type="Gene3D" id="3.30.70.370">
    <property type="match status" value="1"/>
</dbReference>
<evidence type="ECO:0000256" key="1">
    <source>
        <dbReference type="ARBA" id="ARBA00007705"/>
    </source>
</evidence>
<evidence type="ECO:0000256" key="3">
    <source>
        <dbReference type="ARBA" id="ARBA00012417"/>
    </source>
</evidence>
<dbReference type="NCBIfam" id="TIGR00593">
    <property type="entry name" value="pola"/>
    <property type="match status" value="1"/>
</dbReference>
<dbReference type="CDD" id="cd06140">
    <property type="entry name" value="DNA_polA_I_Bacillus_like_exo"/>
    <property type="match status" value="1"/>
</dbReference>
<evidence type="ECO:0000256" key="12">
    <source>
        <dbReference type="ARBA" id="ARBA00022932"/>
    </source>
</evidence>
<dbReference type="SUPFAM" id="SSF56672">
    <property type="entry name" value="DNA/RNA polymerases"/>
    <property type="match status" value="1"/>
</dbReference>
<evidence type="ECO:0000313" key="22">
    <source>
        <dbReference type="Proteomes" id="UP000595841"/>
    </source>
</evidence>
<evidence type="ECO:0000256" key="16">
    <source>
        <dbReference type="NCBIfam" id="TIGR00593"/>
    </source>
</evidence>
<dbReference type="GO" id="GO:0003677">
    <property type="term" value="F:DNA binding"/>
    <property type="evidence" value="ECO:0007669"/>
    <property type="project" value="UniProtKB-UniRule"/>
</dbReference>
<dbReference type="InterPro" id="IPR020046">
    <property type="entry name" value="5-3_exonucl_a-hlix_arch_N"/>
</dbReference>
<name>A0A974SA39_9BACL</name>
<dbReference type="SUPFAM" id="SSF53098">
    <property type="entry name" value="Ribonuclease H-like"/>
    <property type="match status" value="1"/>
</dbReference>
<keyword evidence="13 17" id="KW-0238">DNA-binding</keyword>
<reference evidence="21 22" key="1">
    <citation type="submission" date="2021-01" db="EMBL/GenBank/DDBJ databases">
        <title>Whole genome sequence of Paenibacillus sonchi LMG 24727 for comparative genomics.</title>
        <authorList>
            <person name="Lee G."/>
            <person name="Kim M.-J."/>
            <person name="Lim K."/>
            <person name="Shin J.-H."/>
        </authorList>
    </citation>
    <scope>NUCLEOTIDE SEQUENCE [LARGE SCALE GENOMIC DNA]</scope>
    <source>
        <strain evidence="21 22">LMG 24727</strain>
    </source>
</reference>
<dbReference type="SMART" id="SM00475">
    <property type="entry name" value="53EXOc"/>
    <property type="match status" value="1"/>
</dbReference>
<keyword evidence="11" id="KW-0269">Exonuclease</keyword>
<evidence type="ECO:0000256" key="6">
    <source>
        <dbReference type="ARBA" id="ARBA00022695"/>
    </source>
</evidence>
<keyword evidence="6 17" id="KW-0548">Nucleotidyltransferase</keyword>
<proteinExistence type="inferred from homology"/>
<dbReference type="InterPro" id="IPR012337">
    <property type="entry name" value="RNaseH-like_sf"/>
</dbReference>
<dbReference type="GO" id="GO:0008409">
    <property type="term" value="F:5'-3' exonuclease activity"/>
    <property type="evidence" value="ECO:0007669"/>
    <property type="project" value="InterPro"/>
</dbReference>
<organism evidence="21 22">
    <name type="scientific">Paenibacillus sonchi</name>
    <dbReference type="NCBI Taxonomy" id="373687"/>
    <lineage>
        <taxon>Bacteria</taxon>
        <taxon>Bacillati</taxon>
        <taxon>Bacillota</taxon>
        <taxon>Bacilli</taxon>
        <taxon>Bacillales</taxon>
        <taxon>Paenibacillaceae</taxon>
        <taxon>Paenibacillus</taxon>
        <taxon>Paenibacillus sonchi group</taxon>
    </lineage>
</organism>
<dbReference type="SMART" id="SM00279">
    <property type="entry name" value="HhH2"/>
    <property type="match status" value="1"/>
</dbReference>
<dbReference type="RefSeq" id="WP_202676376.1">
    <property type="nucleotide sequence ID" value="NZ_CP068595.1"/>
</dbReference>
<dbReference type="InterPro" id="IPR018320">
    <property type="entry name" value="DNA_polymerase_1"/>
</dbReference>
<evidence type="ECO:0000256" key="15">
    <source>
        <dbReference type="ARBA" id="ARBA00049244"/>
    </source>
</evidence>
<evidence type="ECO:0000256" key="11">
    <source>
        <dbReference type="ARBA" id="ARBA00022839"/>
    </source>
</evidence>
<dbReference type="Gene3D" id="3.40.50.1010">
    <property type="entry name" value="5'-nuclease"/>
    <property type="match status" value="1"/>
</dbReference>
<sequence>MDKLILIDGNNIIYRAFFAMPPLTNTAGQQTNAVYGFTTMLLRLIEEHKPTHMIVAFDAGKITFRHEGYEDYKGGRQKTPPELSEQFPMLKDLLRNLGVPQFEIDGYEADDIIGSISREADEAGRQVMIVSGDKDMLQLASEHTTVALVRKGVTEVEMYGPRQIREKYDLTPQQIIDLKGLMGDASDNIPGVPGVGEKTALKLLQQFGSVEGVLAGTDELKGKMKEKLEEHADSAIMSKKLATIYREVPLEHAWEDMVFTGIRSDTAGPALAKLEFKSLLERLSLSAYAPAGGNSEEGAEAVEAAVLDITIVHEAELPDLIAALPGISALHVESNGENPHRAEVIGIGLSSPERHYFVPFELLKSPAAAKLRDWLGDEKAPKSGYDLHRADLALHWQGIAFAGAANDVQLAAYLLDPTEANQNLYDLTAKYGLPRLSPDEEVFGKGAKYKIPELEILGNHIARKSAAVLGIVQKQQQELTDTDMTGLFVDLEMPLSRILADMEKQGIAVNKEDLIDLGKEFEAQISKLAADIYTICGTEFNLNSPKQLGEILFVKLGLPVVKKTKTGYSTDAEVLEKLAPYHDAVRLILQYRTIAKLQSTYVEGLLKEISPDTGKVHTFYRQTIAATGRLSSQFPNLQNIPIRLEEGRKIRKIFVPSEPGWSILAADYSQIELRVLAHISGDERMKEAFVEDMDIHTKTAMDVFGVSADQVDSNMRRSAKAVNFGIVYGISDYGLSQNLNISRKEASQFIEQYFEVFKGVRRYMDEIVVEARKQGYVTTLLERRRYLPEINAKNFNLRSFAERTAMNTPIQGTAADIIKLAMVHMDKALHERGLRSRMLLQVHDELVFEVPEDELELMKTLLPEVMAGALKLSVPLKAEVSYGSNWYEAK</sequence>
<feature type="domain" description="DNA-directed DNA polymerase family A palm" evidence="20">
    <location>
        <begin position="647"/>
        <end position="854"/>
    </location>
</feature>
<dbReference type="InterPro" id="IPR043502">
    <property type="entry name" value="DNA/RNA_pol_sf"/>
</dbReference>
<dbReference type="AlphaFoldDB" id="A0A974SA39"/>
<dbReference type="Proteomes" id="UP000595841">
    <property type="component" value="Chromosome"/>
</dbReference>
<evidence type="ECO:0000256" key="5">
    <source>
        <dbReference type="ARBA" id="ARBA00022679"/>
    </source>
</evidence>
<evidence type="ECO:0000256" key="8">
    <source>
        <dbReference type="ARBA" id="ARBA00022722"/>
    </source>
</evidence>
<evidence type="ECO:0000259" key="20">
    <source>
        <dbReference type="SMART" id="SM00482"/>
    </source>
</evidence>
<dbReference type="EC" id="2.7.7.7" evidence="3 16"/>
<dbReference type="FunFam" id="1.20.1060.10:FF:000001">
    <property type="entry name" value="DNA polymerase I"/>
    <property type="match status" value="1"/>
</dbReference>
<evidence type="ECO:0000313" key="21">
    <source>
        <dbReference type="EMBL" id="QQZ59098.1"/>
    </source>
</evidence>
<evidence type="ECO:0000256" key="10">
    <source>
        <dbReference type="ARBA" id="ARBA00022801"/>
    </source>
</evidence>
<dbReference type="InterPro" id="IPR054690">
    <property type="entry name" value="DNA_polI_exonuclease"/>
</dbReference>
<dbReference type="Gene3D" id="1.10.150.20">
    <property type="entry name" value="5' to 3' exonuclease, C-terminal subdomain"/>
    <property type="match status" value="2"/>
</dbReference>
<dbReference type="InterPro" id="IPR002421">
    <property type="entry name" value="5-3_exonuclease"/>
</dbReference>
<evidence type="ECO:0000256" key="13">
    <source>
        <dbReference type="ARBA" id="ARBA00023125"/>
    </source>
</evidence>
<dbReference type="KEGG" id="pson:JI735_20570"/>
<evidence type="ECO:0000256" key="7">
    <source>
        <dbReference type="ARBA" id="ARBA00022705"/>
    </source>
</evidence>
<comment type="similarity">
    <text evidence="1 17">Belongs to the DNA polymerase type-A family.</text>
</comment>
<dbReference type="InterPro" id="IPR019760">
    <property type="entry name" value="DNA-dir_DNA_pol_A_CS"/>
</dbReference>
<keyword evidence="10" id="KW-0378">Hydrolase</keyword>
<dbReference type="Gene3D" id="1.20.1060.10">
    <property type="entry name" value="Taq DNA Polymerase, Chain T, domain 4"/>
    <property type="match status" value="1"/>
</dbReference>
<keyword evidence="22" id="KW-1185">Reference proteome</keyword>
<dbReference type="InterPro" id="IPR001098">
    <property type="entry name" value="DNA-dir_DNA_pol_A_palm_dom"/>
</dbReference>
<dbReference type="InterPro" id="IPR029060">
    <property type="entry name" value="PIN-like_dom_sf"/>
</dbReference>
<dbReference type="InterPro" id="IPR036397">
    <property type="entry name" value="RNaseH_sf"/>
</dbReference>
<dbReference type="PANTHER" id="PTHR10133">
    <property type="entry name" value="DNA POLYMERASE I"/>
    <property type="match status" value="1"/>
</dbReference>
<dbReference type="FunFam" id="1.10.150.20:FF:000003">
    <property type="entry name" value="DNA polymerase I"/>
    <property type="match status" value="1"/>
</dbReference>
<dbReference type="FunFam" id="1.10.150.20:FF:000002">
    <property type="entry name" value="DNA polymerase I"/>
    <property type="match status" value="1"/>
</dbReference>
<dbReference type="InterPro" id="IPR008918">
    <property type="entry name" value="HhH2"/>
</dbReference>
<evidence type="ECO:0000259" key="18">
    <source>
        <dbReference type="SMART" id="SM00474"/>
    </source>
</evidence>
<accession>A0A974SA39</accession>
<gene>
    <name evidence="17 21" type="primary">polA</name>
    <name evidence="21" type="ORF">JI735_20570</name>
</gene>
<evidence type="ECO:0000256" key="4">
    <source>
        <dbReference type="ARBA" id="ARBA00020311"/>
    </source>
</evidence>
<dbReference type="InterPro" id="IPR036279">
    <property type="entry name" value="5-3_exonuclease_C_sf"/>
</dbReference>